<name>A0ABY8M8E4_9HYPH</name>
<feature type="coiled-coil region" evidence="1">
    <location>
        <begin position="30"/>
        <end position="64"/>
    </location>
</feature>
<proteinExistence type="predicted"/>
<keyword evidence="1" id="KW-0175">Coiled coil</keyword>
<evidence type="ECO:0000313" key="2">
    <source>
        <dbReference type="EMBL" id="WGI69984.1"/>
    </source>
</evidence>
<protein>
    <submittedName>
        <fullName evidence="2">Uncharacterized protein</fullName>
    </submittedName>
</protein>
<evidence type="ECO:0000313" key="3">
    <source>
        <dbReference type="Proteomes" id="UP001227095"/>
    </source>
</evidence>
<organism evidence="2 3">
    <name type="scientific">Neorhizobium petrolearium</name>
    <dbReference type="NCBI Taxonomy" id="515361"/>
    <lineage>
        <taxon>Bacteria</taxon>
        <taxon>Pseudomonadati</taxon>
        <taxon>Pseudomonadota</taxon>
        <taxon>Alphaproteobacteria</taxon>
        <taxon>Hyphomicrobiales</taxon>
        <taxon>Rhizobiaceae</taxon>
        <taxon>Rhizobium/Agrobacterium group</taxon>
        <taxon>Neorhizobium</taxon>
    </lineage>
</organism>
<evidence type="ECO:0000256" key="1">
    <source>
        <dbReference type="SAM" id="Coils"/>
    </source>
</evidence>
<dbReference type="RefSeq" id="WP_227702656.1">
    <property type="nucleotide sequence ID" value="NZ_CP123000.1"/>
</dbReference>
<reference evidence="2 3" key="1">
    <citation type="submission" date="2023-04" db="EMBL/GenBank/DDBJ databases">
        <title>Neorhizobium petrolearium OS53, complete genome.</title>
        <authorList>
            <person name="Yu T."/>
        </authorList>
    </citation>
    <scope>NUCLEOTIDE SEQUENCE [LARGE SCALE GENOMIC DNA]</scope>
    <source>
        <strain evidence="2 3">OS53</strain>
    </source>
</reference>
<dbReference type="Proteomes" id="UP001227095">
    <property type="component" value="Chromosome"/>
</dbReference>
<sequence>MDVLDEKVVGCLEGLLLEKGHLEKLLAGVLERREAHADKLKDRIVALRKQAADAEAKLTRLYAAIENGLAELDDSNLRAG</sequence>
<dbReference type="EMBL" id="CP123000">
    <property type="protein sequence ID" value="WGI69984.1"/>
    <property type="molecule type" value="Genomic_DNA"/>
</dbReference>
<keyword evidence="3" id="KW-1185">Reference proteome</keyword>
<accession>A0ABY8M8E4</accession>
<gene>
    <name evidence="2" type="ORF">QEO92_08030</name>
</gene>